<evidence type="ECO:0000256" key="1">
    <source>
        <dbReference type="ARBA" id="ARBA00004651"/>
    </source>
</evidence>
<dbReference type="InterPro" id="IPR020846">
    <property type="entry name" value="MFS_dom"/>
</dbReference>
<comment type="subcellular location">
    <subcellularLocation>
        <location evidence="1">Cell membrane</location>
        <topology evidence="1">Multi-pass membrane protein</topology>
    </subcellularLocation>
</comment>
<evidence type="ECO:0000313" key="8">
    <source>
        <dbReference type="EMBL" id="QBO37508.1"/>
    </source>
</evidence>
<evidence type="ECO:0000256" key="5">
    <source>
        <dbReference type="ARBA" id="ARBA00023136"/>
    </source>
</evidence>
<feature type="transmembrane region" description="Helical" evidence="6">
    <location>
        <begin position="148"/>
        <end position="169"/>
    </location>
</feature>
<name>A0A4P6YXB7_9LACO</name>
<feature type="transmembrane region" description="Helical" evidence="6">
    <location>
        <begin position="62"/>
        <end position="85"/>
    </location>
</feature>
<dbReference type="EMBL" id="CP037940">
    <property type="protein sequence ID" value="QBO37508.1"/>
    <property type="molecule type" value="Genomic_DNA"/>
</dbReference>
<dbReference type="PROSITE" id="PS50850">
    <property type="entry name" value="MFS"/>
    <property type="match status" value="1"/>
</dbReference>
<keyword evidence="2" id="KW-0813">Transport</keyword>
<accession>A0A4P6YXB7</accession>
<feature type="transmembrane region" description="Helical" evidence="6">
    <location>
        <begin position="199"/>
        <end position="216"/>
    </location>
</feature>
<dbReference type="InterPro" id="IPR052714">
    <property type="entry name" value="MFS_Exporter"/>
</dbReference>
<evidence type="ECO:0000256" key="6">
    <source>
        <dbReference type="SAM" id="Phobius"/>
    </source>
</evidence>
<gene>
    <name evidence="8" type="ORF">EQG49_11005</name>
</gene>
<dbReference type="Gene3D" id="1.20.1250.20">
    <property type="entry name" value="MFS general substrate transporter like domains"/>
    <property type="match status" value="1"/>
</dbReference>
<feature type="transmembrane region" description="Helical" evidence="6">
    <location>
        <begin position="284"/>
        <end position="301"/>
    </location>
</feature>
<feature type="transmembrane region" description="Helical" evidence="6">
    <location>
        <begin position="91"/>
        <end position="111"/>
    </location>
</feature>
<dbReference type="AlphaFoldDB" id="A0A4P6YXB7"/>
<dbReference type="GO" id="GO:0005886">
    <property type="term" value="C:plasma membrane"/>
    <property type="evidence" value="ECO:0007669"/>
    <property type="project" value="UniProtKB-SubCell"/>
</dbReference>
<keyword evidence="5 6" id="KW-0472">Membrane</keyword>
<keyword evidence="4 6" id="KW-1133">Transmembrane helix</keyword>
<feature type="transmembrane region" description="Helical" evidence="6">
    <location>
        <begin position="228"/>
        <end position="250"/>
    </location>
</feature>
<evidence type="ECO:0000256" key="4">
    <source>
        <dbReference type="ARBA" id="ARBA00022989"/>
    </source>
</evidence>
<dbReference type="PANTHER" id="PTHR23531:SF1">
    <property type="entry name" value="QUINOLENE RESISTANCE PROTEIN NORA"/>
    <property type="match status" value="1"/>
</dbReference>
<feature type="transmembrane region" description="Helical" evidence="6">
    <location>
        <begin position="322"/>
        <end position="340"/>
    </location>
</feature>
<dbReference type="OrthoDB" id="9814001at2"/>
<dbReference type="Pfam" id="PF07690">
    <property type="entry name" value="MFS_1"/>
    <property type="match status" value="1"/>
</dbReference>
<dbReference type="KEGG" id="wei:EQG49_11005"/>
<protein>
    <submittedName>
        <fullName evidence="8">MFS transporter</fullName>
    </submittedName>
</protein>
<sequence length="380" mass="40955">MINFASMLTFYSLMVSIGPYVVDTYHVSTAVSGIVVGITVIGSLISRMASGYLTTIFSSKKLLLVGMFLLVPALLLYEIQIGIGFLIAVRLIQGIAIGLVGTVTNTAVVFVIPKLRRSEGISYFSLSTIVATAIGPFFALLMTQFVSFSVLFAIEVIIGVFGLVVALGIDANRIKFEIKHVSADEPGDKGIRKFLEPKVFGLSFLMMMIAVAYASLQSDLAFFADKLGIGSFASYFFLVYAGVILLSRPFSGRLMDIKNENFIVYPGLVLLAFGLWLISGMHSGLMLLFAAIFIGVGFGNFQSTIQATIAKLVPGHRLGPANSTYFIFFDLGLGVGPYVLGSLVPALGFRHLFLAMAVLALVGLPLYFVLHGRYVGKVAK</sequence>
<organism evidence="8 9">
    <name type="scientific">Periweissella cryptocerci</name>
    <dbReference type="NCBI Taxonomy" id="2506420"/>
    <lineage>
        <taxon>Bacteria</taxon>
        <taxon>Bacillati</taxon>
        <taxon>Bacillota</taxon>
        <taxon>Bacilli</taxon>
        <taxon>Lactobacillales</taxon>
        <taxon>Lactobacillaceae</taxon>
        <taxon>Periweissella</taxon>
    </lineage>
</organism>
<evidence type="ECO:0000259" key="7">
    <source>
        <dbReference type="PROSITE" id="PS50850"/>
    </source>
</evidence>
<evidence type="ECO:0000313" key="9">
    <source>
        <dbReference type="Proteomes" id="UP000292886"/>
    </source>
</evidence>
<feature type="domain" description="Major facilitator superfamily (MFS) profile" evidence="7">
    <location>
        <begin position="1"/>
        <end position="375"/>
    </location>
</feature>
<feature type="transmembrane region" description="Helical" evidence="6">
    <location>
        <begin position="262"/>
        <end position="278"/>
    </location>
</feature>
<dbReference type="PANTHER" id="PTHR23531">
    <property type="entry name" value="QUINOLENE RESISTANCE PROTEIN NORA"/>
    <property type="match status" value="1"/>
</dbReference>
<feature type="transmembrane region" description="Helical" evidence="6">
    <location>
        <begin position="352"/>
        <end position="370"/>
    </location>
</feature>
<dbReference type="InterPro" id="IPR011701">
    <property type="entry name" value="MFS"/>
</dbReference>
<dbReference type="GO" id="GO:0022857">
    <property type="term" value="F:transmembrane transporter activity"/>
    <property type="evidence" value="ECO:0007669"/>
    <property type="project" value="InterPro"/>
</dbReference>
<reference evidence="9" key="1">
    <citation type="submission" date="2019-03" db="EMBL/GenBank/DDBJ databases">
        <title>Weissella sp. 26KH-42 Genome sequencing.</title>
        <authorList>
            <person name="Heo J."/>
            <person name="Kim S.-J."/>
            <person name="Kim J.-S."/>
            <person name="Hong S.-B."/>
            <person name="Kwon S.-W."/>
        </authorList>
    </citation>
    <scope>NUCLEOTIDE SEQUENCE [LARGE SCALE GENOMIC DNA]</scope>
    <source>
        <strain evidence="9">26KH-42</strain>
    </source>
</reference>
<keyword evidence="3 6" id="KW-0812">Transmembrane</keyword>
<evidence type="ECO:0000256" key="3">
    <source>
        <dbReference type="ARBA" id="ARBA00022692"/>
    </source>
</evidence>
<dbReference type="CDD" id="cd17489">
    <property type="entry name" value="MFS_YfcJ_like"/>
    <property type="match status" value="1"/>
</dbReference>
<feature type="transmembrane region" description="Helical" evidence="6">
    <location>
        <begin position="123"/>
        <end position="142"/>
    </location>
</feature>
<dbReference type="SUPFAM" id="SSF103473">
    <property type="entry name" value="MFS general substrate transporter"/>
    <property type="match status" value="1"/>
</dbReference>
<dbReference type="InterPro" id="IPR036259">
    <property type="entry name" value="MFS_trans_sf"/>
</dbReference>
<feature type="transmembrane region" description="Helical" evidence="6">
    <location>
        <begin position="30"/>
        <end position="50"/>
    </location>
</feature>
<evidence type="ECO:0000256" key="2">
    <source>
        <dbReference type="ARBA" id="ARBA00022448"/>
    </source>
</evidence>
<keyword evidence="9" id="KW-1185">Reference proteome</keyword>
<dbReference type="Proteomes" id="UP000292886">
    <property type="component" value="Chromosome"/>
</dbReference>
<proteinExistence type="predicted"/>